<dbReference type="Gene3D" id="4.10.800.10">
    <property type="entry name" value="Thyroglobulin type-1"/>
    <property type="match status" value="1"/>
</dbReference>
<dbReference type="SMART" id="SM00211">
    <property type="entry name" value="TY"/>
    <property type="match status" value="1"/>
</dbReference>
<evidence type="ECO:0000313" key="8">
    <source>
        <dbReference type="Proteomes" id="UP000265040"/>
    </source>
</evidence>
<name>A0A3Q1IFG4_ANATE</name>
<dbReference type="AlphaFoldDB" id="A0A3Q1IFG4"/>
<organism evidence="7 8">
    <name type="scientific">Anabas testudineus</name>
    <name type="common">Climbing perch</name>
    <name type="synonym">Anthias testudineus</name>
    <dbReference type="NCBI Taxonomy" id="64144"/>
    <lineage>
        <taxon>Eukaryota</taxon>
        <taxon>Metazoa</taxon>
        <taxon>Chordata</taxon>
        <taxon>Craniata</taxon>
        <taxon>Vertebrata</taxon>
        <taxon>Euteleostomi</taxon>
        <taxon>Actinopterygii</taxon>
        <taxon>Neopterygii</taxon>
        <taxon>Teleostei</taxon>
        <taxon>Neoteleostei</taxon>
        <taxon>Acanthomorphata</taxon>
        <taxon>Anabantaria</taxon>
        <taxon>Anabantiformes</taxon>
        <taxon>Anabantoidei</taxon>
        <taxon>Anabantidae</taxon>
        <taxon>Anabas</taxon>
    </lineage>
</organism>
<accession>A0A3Q1IFG4</accession>
<reference evidence="7" key="2">
    <citation type="submission" date="2025-08" db="UniProtKB">
        <authorList>
            <consortium name="Ensembl"/>
        </authorList>
    </citation>
    <scope>IDENTIFICATION</scope>
</reference>
<dbReference type="STRING" id="64144.ENSATEP00000016268"/>
<proteinExistence type="predicted"/>
<keyword evidence="2" id="KW-0964">Secreted</keyword>
<keyword evidence="3" id="KW-0677">Repeat</keyword>
<evidence type="ECO:0000256" key="5">
    <source>
        <dbReference type="PROSITE-ProRule" id="PRU00500"/>
    </source>
</evidence>
<dbReference type="InterPro" id="IPR051950">
    <property type="entry name" value="Dev_reg/Prot_inhib"/>
</dbReference>
<dbReference type="PANTHER" id="PTHR12352">
    <property type="entry name" value="SECRETED MODULAR CALCIUM-BINDING PROTEIN"/>
    <property type="match status" value="1"/>
</dbReference>
<dbReference type="GO" id="GO:0005615">
    <property type="term" value="C:extracellular space"/>
    <property type="evidence" value="ECO:0007669"/>
    <property type="project" value="TreeGrafter"/>
</dbReference>
<dbReference type="PANTHER" id="PTHR12352:SF3">
    <property type="entry name" value="NIDOGEN-2"/>
    <property type="match status" value="1"/>
</dbReference>
<dbReference type="CDD" id="cd00191">
    <property type="entry name" value="TY"/>
    <property type="match status" value="1"/>
</dbReference>
<reference evidence="7" key="3">
    <citation type="submission" date="2025-09" db="UniProtKB">
        <authorList>
            <consortium name="Ensembl"/>
        </authorList>
    </citation>
    <scope>IDENTIFICATION</scope>
</reference>
<dbReference type="GO" id="GO:0007160">
    <property type="term" value="P:cell-matrix adhesion"/>
    <property type="evidence" value="ECO:0007669"/>
    <property type="project" value="TreeGrafter"/>
</dbReference>
<comment type="subcellular location">
    <subcellularLocation>
        <location evidence="1">Secreted</location>
    </subcellularLocation>
</comment>
<evidence type="ECO:0000313" key="7">
    <source>
        <dbReference type="Ensembl" id="ENSATEP00000016268.2"/>
    </source>
</evidence>
<dbReference type="InterPro" id="IPR000716">
    <property type="entry name" value="Thyroglobulin_1"/>
</dbReference>
<keyword evidence="4 5" id="KW-1015">Disulfide bond</keyword>
<dbReference type="InParanoid" id="A0A3Q1IFG4"/>
<dbReference type="GeneTree" id="ENSGT00970000193619"/>
<keyword evidence="8" id="KW-1185">Reference proteome</keyword>
<evidence type="ECO:0000256" key="2">
    <source>
        <dbReference type="ARBA" id="ARBA00022525"/>
    </source>
</evidence>
<feature type="disulfide bond" evidence="5">
    <location>
        <begin position="31"/>
        <end position="38"/>
    </location>
</feature>
<evidence type="ECO:0000256" key="3">
    <source>
        <dbReference type="ARBA" id="ARBA00022737"/>
    </source>
</evidence>
<dbReference type="SUPFAM" id="SSF57610">
    <property type="entry name" value="Thyroglobulin type-1 domain"/>
    <property type="match status" value="1"/>
</dbReference>
<sequence>NTPYEWQNCKHQIGSSCPQCDSNGNFVPKQCSGSTGYCWCVNIFTGEEIPDTRTPPGTKLKCGE</sequence>
<dbReference type="Proteomes" id="UP000265040">
    <property type="component" value="Chromosome 18"/>
</dbReference>
<dbReference type="GO" id="GO:0005604">
    <property type="term" value="C:basement membrane"/>
    <property type="evidence" value="ECO:0007669"/>
    <property type="project" value="TreeGrafter"/>
</dbReference>
<dbReference type="PROSITE" id="PS51162">
    <property type="entry name" value="THYROGLOBULIN_1_2"/>
    <property type="match status" value="1"/>
</dbReference>
<reference evidence="7" key="1">
    <citation type="submission" date="2021-04" db="EMBL/GenBank/DDBJ databases">
        <authorList>
            <consortium name="Wellcome Sanger Institute Data Sharing"/>
        </authorList>
    </citation>
    <scope>NUCLEOTIDE SEQUENCE [LARGE SCALE GENOMIC DNA]</scope>
</reference>
<evidence type="ECO:0000256" key="4">
    <source>
        <dbReference type="ARBA" id="ARBA00023157"/>
    </source>
</evidence>
<dbReference type="OrthoDB" id="7357196at2759"/>
<dbReference type="PROSITE" id="PS00484">
    <property type="entry name" value="THYROGLOBULIN_1_1"/>
    <property type="match status" value="1"/>
</dbReference>
<dbReference type="Pfam" id="PF00086">
    <property type="entry name" value="Thyroglobulin_1"/>
    <property type="match status" value="1"/>
</dbReference>
<dbReference type="Ensembl" id="ENSATET00000016526.2">
    <property type="protein sequence ID" value="ENSATEP00000016268.2"/>
    <property type="gene ID" value="ENSATEG00000011320.2"/>
</dbReference>
<evidence type="ECO:0000259" key="6">
    <source>
        <dbReference type="PROSITE" id="PS51162"/>
    </source>
</evidence>
<feature type="domain" description="Thyroglobulin type-1" evidence="6">
    <location>
        <begin position="6"/>
        <end position="62"/>
    </location>
</feature>
<protein>
    <recommendedName>
        <fullName evidence="6">Thyroglobulin type-1 domain-containing protein</fullName>
    </recommendedName>
</protein>
<comment type="caution">
    <text evidence="5">Lacks conserved residue(s) required for the propagation of feature annotation.</text>
</comment>
<dbReference type="InterPro" id="IPR036857">
    <property type="entry name" value="Thyroglobulin_1_sf"/>
</dbReference>
<evidence type="ECO:0000256" key="1">
    <source>
        <dbReference type="ARBA" id="ARBA00004613"/>
    </source>
</evidence>